<keyword evidence="10 13" id="KW-0804">Transcription</keyword>
<dbReference type="SUPFAM" id="SSF47655">
    <property type="entry name" value="STAT"/>
    <property type="match status" value="1"/>
</dbReference>
<evidence type="ECO:0000256" key="8">
    <source>
        <dbReference type="ARBA" id="ARBA00023125"/>
    </source>
</evidence>
<evidence type="ECO:0000313" key="15">
    <source>
        <dbReference type="Ensembl" id="ENSPKIP00000026877.1"/>
    </source>
</evidence>
<organism evidence="15 16">
    <name type="scientific">Paramormyrops kingsleyae</name>
    <dbReference type="NCBI Taxonomy" id="1676925"/>
    <lineage>
        <taxon>Eukaryota</taxon>
        <taxon>Metazoa</taxon>
        <taxon>Chordata</taxon>
        <taxon>Craniata</taxon>
        <taxon>Vertebrata</taxon>
        <taxon>Euteleostomi</taxon>
        <taxon>Actinopterygii</taxon>
        <taxon>Neopterygii</taxon>
        <taxon>Teleostei</taxon>
        <taxon>Osteoglossocephala</taxon>
        <taxon>Osteoglossomorpha</taxon>
        <taxon>Osteoglossiformes</taxon>
        <taxon>Mormyridae</taxon>
        <taxon>Paramormyrops</taxon>
    </lineage>
</organism>
<evidence type="ECO:0000259" key="14">
    <source>
        <dbReference type="PROSITE" id="PS50001"/>
    </source>
</evidence>
<proteinExistence type="inferred from homology"/>
<dbReference type="InterPro" id="IPR008967">
    <property type="entry name" value="p53-like_TF_DNA-bd_sf"/>
</dbReference>
<dbReference type="Pfam" id="PF00017">
    <property type="entry name" value="SH2"/>
    <property type="match status" value="1"/>
</dbReference>
<dbReference type="InterPro" id="IPR048988">
    <property type="entry name" value="STAT_linker"/>
</dbReference>
<evidence type="ECO:0000256" key="1">
    <source>
        <dbReference type="ARBA" id="ARBA00004123"/>
    </source>
</evidence>
<evidence type="ECO:0000256" key="12">
    <source>
        <dbReference type="PROSITE-ProRule" id="PRU00191"/>
    </source>
</evidence>
<dbReference type="InterPro" id="IPR012345">
    <property type="entry name" value="STAT_TF_DNA-bd_N"/>
</dbReference>
<dbReference type="InterPro" id="IPR036860">
    <property type="entry name" value="SH2_dom_sf"/>
</dbReference>
<dbReference type="PANTHER" id="PTHR11801">
    <property type="entry name" value="SIGNAL TRANSDUCER AND ACTIVATOR OF TRANSCRIPTION"/>
    <property type="match status" value="1"/>
</dbReference>
<dbReference type="SUPFAM" id="SSF49417">
    <property type="entry name" value="p53-like transcription factors"/>
    <property type="match status" value="1"/>
</dbReference>
<dbReference type="InterPro" id="IPR001217">
    <property type="entry name" value="STAT"/>
</dbReference>
<dbReference type="FunFam" id="1.10.238.10:FF:000012">
    <property type="entry name" value="Signal transducer and activator of transcription"/>
    <property type="match status" value="1"/>
</dbReference>
<accession>A0A3B3S7Z4</accession>
<dbReference type="AlphaFoldDB" id="A0A3B3S7Z4"/>
<evidence type="ECO:0000256" key="2">
    <source>
        <dbReference type="ARBA" id="ARBA00004496"/>
    </source>
</evidence>
<dbReference type="InterPro" id="IPR015988">
    <property type="entry name" value="STAT_TF_CC"/>
</dbReference>
<dbReference type="InterPro" id="IPR000980">
    <property type="entry name" value="SH2"/>
</dbReference>
<dbReference type="Proteomes" id="UP000261540">
    <property type="component" value="Unplaced"/>
</dbReference>
<dbReference type="Pfam" id="PF02865">
    <property type="entry name" value="STAT_int"/>
    <property type="match status" value="1"/>
</dbReference>
<dbReference type="Gene3D" id="1.10.238.10">
    <property type="entry name" value="EF-hand"/>
    <property type="match status" value="1"/>
</dbReference>
<dbReference type="GO" id="GO:0005737">
    <property type="term" value="C:cytoplasm"/>
    <property type="evidence" value="ECO:0007669"/>
    <property type="project" value="UniProtKB-SubCell"/>
</dbReference>
<dbReference type="InterPro" id="IPR013801">
    <property type="entry name" value="STAT_TF_DNA-bd"/>
</dbReference>
<evidence type="ECO:0000256" key="10">
    <source>
        <dbReference type="ARBA" id="ARBA00023163"/>
    </source>
</evidence>
<dbReference type="GO" id="GO:0003677">
    <property type="term" value="F:DNA binding"/>
    <property type="evidence" value="ECO:0007669"/>
    <property type="project" value="UniProtKB-KW"/>
</dbReference>
<evidence type="ECO:0000256" key="13">
    <source>
        <dbReference type="RuleBase" id="RU046415"/>
    </source>
</evidence>
<dbReference type="PROSITE" id="PS50001">
    <property type="entry name" value="SH2"/>
    <property type="match status" value="1"/>
</dbReference>
<dbReference type="InterPro" id="IPR013799">
    <property type="entry name" value="STAT_TF_prot_interaction"/>
</dbReference>
<dbReference type="GeneTree" id="ENSGT01050000244905"/>
<keyword evidence="7 13" id="KW-0805">Transcription regulation</keyword>
<keyword evidence="5 13" id="KW-0597">Phosphoprotein</keyword>
<reference evidence="15" key="1">
    <citation type="submission" date="2025-08" db="UniProtKB">
        <authorList>
            <consortium name="Ensembl"/>
        </authorList>
    </citation>
    <scope>IDENTIFICATION</scope>
</reference>
<dbReference type="SUPFAM" id="SSF48092">
    <property type="entry name" value="Transcription factor STAT-4 N-domain"/>
    <property type="match status" value="1"/>
</dbReference>
<keyword evidence="11 13" id="KW-0539">Nucleus</keyword>
<name>A0A3B3S7Z4_9TELE</name>
<dbReference type="Gene3D" id="2.60.40.630">
    <property type="entry name" value="STAT transcription factor, DNA-binding domain"/>
    <property type="match status" value="1"/>
</dbReference>
<dbReference type="InterPro" id="IPR013800">
    <property type="entry name" value="STAT_TF_alpha"/>
</dbReference>
<keyword evidence="16" id="KW-1185">Reference proteome</keyword>
<dbReference type="InterPro" id="IPR036535">
    <property type="entry name" value="STAT_N_sf"/>
</dbReference>
<dbReference type="SUPFAM" id="SSF55550">
    <property type="entry name" value="SH2 domain"/>
    <property type="match status" value="1"/>
</dbReference>
<evidence type="ECO:0000256" key="4">
    <source>
        <dbReference type="ARBA" id="ARBA00022490"/>
    </source>
</evidence>
<dbReference type="Gene3D" id="1.20.1050.20">
    <property type="entry name" value="STAT transcription factor, all-alpha domain"/>
    <property type="match status" value="1"/>
</dbReference>
<evidence type="ECO:0000256" key="5">
    <source>
        <dbReference type="ARBA" id="ARBA00022553"/>
    </source>
</evidence>
<dbReference type="GO" id="GO:0005634">
    <property type="term" value="C:nucleus"/>
    <property type="evidence" value="ECO:0007669"/>
    <property type="project" value="UniProtKB-SubCell"/>
</dbReference>
<dbReference type="Gene3D" id="1.10.532.10">
    <property type="entry name" value="STAT transcription factor, N-terminal domain"/>
    <property type="match status" value="1"/>
</dbReference>
<dbReference type="Pfam" id="PF01017">
    <property type="entry name" value="STAT_alpha"/>
    <property type="match status" value="1"/>
</dbReference>
<dbReference type="GO" id="GO:0007165">
    <property type="term" value="P:signal transduction"/>
    <property type="evidence" value="ECO:0007669"/>
    <property type="project" value="InterPro"/>
</dbReference>
<evidence type="ECO:0000256" key="3">
    <source>
        <dbReference type="ARBA" id="ARBA00005586"/>
    </source>
</evidence>
<evidence type="ECO:0000256" key="9">
    <source>
        <dbReference type="ARBA" id="ARBA00023159"/>
    </source>
</evidence>
<comment type="subcellular location">
    <subcellularLocation>
        <location evidence="2 13">Cytoplasm</location>
    </subcellularLocation>
    <subcellularLocation>
        <location evidence="1 13">Nucleus</location>
    </subcellularLocation>
</comment>
<dbReference type="Ensembl" id="ENSPKIT00000007637.1">
    <property type="protein sequence ID" value="ENSPKIP00000026877.1"/>
    <property type="gene ID" value="ENSPKIG00000009159.1"/>
</dbReference>
<dbReference type="GO" id="GO:0003700">
    <property type="term" value="F:DNA-binding transcription factor activity"/>
    <property type="evidence" value="ECO:0007669"/>
    <property type="project" value="InterPro"/>
</dbReference>
<keyword evidence="4 13" id="KW-0963">Cytoplasm</keyword>
<dbReference type="Pfam" id="PF02864">
    <property type="entry name" value="STAT_bind"/>
    <property type="match status" value="1"/>
</dbReference>
<reference evidence="15" key="2">
    <citation type="submission" date="2025-09" db="UniProtKB">
        <authorList>
            <consortium name="Ensembl"/>
        </authorList>
    </citation>
    <scope>IDENTIFICATION</scope>
</reference>
<evidence type="ECO:0000256" key="6">
    <source>
        <dbReference type="ARBA" id="ARBA00022999"/>
    </source>
</evidence>
<comment type="similarity">
    <text evidence="3 13">Belongs to the transcription factor STAT family.</text>
</comment>
<dbReference type="Gene3D" id="3.30.505.10">
    <property type="entry name" value="SH2 domain"/>
    <property type="match status" value="1"/>
</dbReference>
<dbReference type="SMART" id="SM00964">
    <property type="entry name" value="STAT_int"/>
    <property type="match status" value="1"/>
</dbReference>
<protein>
    <recommendedName>
        <fullName evidence="13">Signal transducer and activator of transcription</fullName>
    </recommendedName>
</protein>
<keyword evidence="9 13" id="KW-0010">Activator</keyword>
<evidence type="ECO:0000256" key="7">
    <source>
        <dbReference type="ARBA" id="ARBA00023015"/>
    </source>
</evidence>
<dbReference type="STRING" id="1676925.ENSPKIP00000026877"/>
<dbReference type="Pfam" id="PF21354">
    <property type="entry name" value="STAT_linker"/>
    <property type="match status" value="1"/>
</dbReference>
<sequence>MSQWQQVYQLQGSWQEQVSSLYNDSFPMEIRQALAAWIEEQDWDVALTQESVAATLLSFLLAQVEQLCSQEQDFLQRHNFKRILQQMQGKFQASPLHMVNMITCCLREERRILCAANMSPQVGPSSYYHCLLISSSPFYLQQEIDQVVKQLQNMQEDFEYRYKMIKSRGGNTYLIKWSLNVYCSVFIFLNRHKEIMSRVTSAVMEIGTLMTSQLAPELAAWKRRQQLACLGGPQLTGEERLQCWFTFTLQSLFLLKRQLDRLEQLIQKVTYGNDPIPHQKPQLDEQVKQLICSLIKSSFVVENQPCMHSQPQKPLVIKVGVHFAAKLFGECVLVPGSHGTYLCSPRNRRFVITNKPKVMDVEPVNGCLAVDFRHMVIRVRRCTGSIPVTEELHTLSFEAQLCLQGLSINLETCSLPLVVISNSCQLPSGWASVMWYNLLTDEQRKLGFFSDPPCASWCQLSEALNWQLNTNTGRSLSVEQLDMLHDKLLGPHALHGDCQVSWSMFHKDNLPGKSFSFWEWLDSIVELIKKYLHAIWIDGCIMGFVSKDRELALLKDKEPGTFLLRFSESHLGGITFTWVEPGQNGESKLNSIEPFTKSILSMRPFADIIHDYKLVADGAIPENPLKFLYPDIPRDEAFGNHYIHLQKKGKTCSPLHRVQCTFMGISYSGVWPAG</sequence>
<evidence type="ECO:0000256" key="11">
    <source>
        <dbReference type="ARBA" id="ARBA00023242"/>
    </source>
</evidence>
<feature type="domain" description="SH2" evidence="14">
    <location>
        <begin position="536"/>
        <end position="631"/>
    </location>
</feature>
<evidence type="ECO:0000313" key="16">
    <source>
        <dbReference type="Proteomes" id="UP000261540"/>
    </source>
</evidence>
<keyword evidence="6 12" id="KW-0727">SH2 domain</keyword>
<keyword evidence="8 13" id="KW-0238">DNA-binding</keyword>
<dbReference type="FunFam" id="3.30.505.10:FF:000003">
    <property type="entry name" value="Signal transducer and activator of transcription"/>
    <property type="match status" value="1"/>
</dbReference>